<gene>
    <name evidence="1" type="ORF">S03H2_66479</name>
</gene>
<comment type="caution">
    <text evidence="1">The sequence shown here is derived from an EMBL/GenBank/DDBJ whole genome shotgun (WGS) entry which is preliminary data.</text>
</comment>
<feature type="non-terminal residue" evidence="1">
    <location>
        <position position="159"/>
    </location>
</feature>
<sequence length="159" mass="17283">MFKKLTIGKITKFKKRRNVVIGLGLGILMLSILLTGCQKSPVTIETLLVPEKADAIAKVRIAEILNDEDTADLYARCAVIDPNAPQTLSLALDELRDETGVDLGYVNEAVVFADIAPIEVVADTATIEATGPYVGAIVECDIPAKQVFEILQLLRIKNY</sequence>
<name>X1JHT4_9ZZZZ</name>
<protein>
    <submittedName>
        <fullName evidence="1">Uncharacterized protein</fullName>
    </submittedName>
</protein>
<dbReference type="AlphaFoldDB" id="X1JHT4"/>
<evidence type="ECO:0000313" key="1">
    <source>
        <dbReference type="EMBL" id="GAH81055.1"/>
    </source>
</evidence>
<proteinExistence type="predicted"/>
<accession>X1JHT4</accession>
<organism evidence="1">
    <name type="scientific">marine sediment metagenome</name>
    <dbReference type="NCBI Taxonomy" id="412755"/>
    <lineage>
        <taxon>unclassified sequences</taxon>
        <taxon>metagenomes</taxon>
        <taxon>ecological metagenomes</taxon>
    </lineage>
</organism>
<reference evidence="1" key="1">
    <citation type="journal article" date="2014" name="Front. Microbiol.">
        <title>High frequency of phylogenetically diverse reductive dehalogenase-homologous genes in deep subseafloor sedimentary metagenomes.</title>
        <authorList>
            <person name="Kawai M."/>
            <person name="Futagami T."/>
            <person name="Toyoda A."/>
            <person name="Takaki Y."/>
            <person name="Nishi S."/>
            <person name="Hori S."/>
            <person name="Arai W."/>
            <person name="Tsubouchi T."/>
            <person name="Morono Y."/>
            <person name="Uchiyama I."/>
            <person name="Ito T."/>
            <person name="Fujiyama A."/>
            <person name="Inagaki F."/>
            <person name="Takami H."/>
        </authorList>
    </citation>
    <scope>NUCLEOTIDE SEQUENCE</scope>
    <source>
        <strain evidence="1">Expedition CK06-06</strain>
    </source>
</reference>
<dbReference type="EMBL" id="BARU01043412">
    <property type="protein sequence ID" value="GAH81055.1"/>
    <property type="molecule type" value="Genomic_DNA"/>
</dbReference>